<dbReference type="InterPro" id="IPR052710">
    <property type="entry name" value="CAAX_protease"/>
</dbReference>
<feature type="transmembrane region" description="Helical" evidence="1">
    <location>
        <begin position="147"/>
        <end position="170"/>
    </location>
</feature>
<keyword evidence="1" id="KW-1133">Transmembrane helix</keyword>
<gene>
    <name evidence="3" type="ORF">AVDCRST_MAG76-1835</name>
</gene>
<dbReference type="AlphaFoldDB" id="A0A6J4I7A6"/>
<reference evidence="3" key="1">
    <citation type="submission" date="2020-02" db="EMBL/GenBank/DDBJ databases">
        <authorList>
            <person name="Meier V. D."/>
        </authorList>
    </citation>
    <scope>NUCLEOTIDE SEQUENCE</scope>
    <source>
        <strain evidence="3">AVDCRST_MAG76</strain>
    </source>
</reference>
<dbReference type="Pfam" id="PF02517">
    <property type="entry name" value="Rce1-like"/>
    <property type="match status" value="1"/>
</dbReference>
<proteinExistence type="predicted"/>
<accession>A0A6J4I7A6</accession>
<dbReference type="EMBL" id="CADCSZ010000111">
    <property type="protein sequence ID" value="CAA9242377.1"/>
    <property type="molecule type" value="Genomic_DNA"/>
</dbReference>
<sequence>MAAPAEAGADAGPGPGGPGLRRLGWAGLGVALVSFLVGLLVASTLGLAWATSRGLDQAEAPRDLGFAVVSSVGLWVGFLGLPLLWSRWQGGGGRLLGLGARWTDLPLGLAAGLGSSLATGVISSILLSPPQKEALESKARETVDRASGPAAVVLLVAVLCVATPIAEEVFFRGLLFRSLHRLAGLAVAVPIAALVFGLVHYDPEPVPGVVVAVQLGLLGLFGAVLCLLTHRTGRLAAGIVAHAAFNAVTVIALLVQGPRG</sequence>
<dbReference type="InterPro" id="IPR003675">
    <property type="entry name" value="Rce1/LyrA-like_dom"/>
</dbReference>
<feature type="transmembrane region" description="Helical" evidence="1">
    <location>
        <begin position="182"/>
        <end position="201"/>
    </location>
</feature>
<feature type="transmembrane region" description="Helical" evidence="1">
    <location>
        <begin position="207"/>
        <end position="228"/>
    </location>
</feature>
<feature type="transmembrane region" description="Helical" evidence="1">
    <location>
        <begin position="64"/>
        <end position="85"/>
    </location>
</feature>
<keyword evidence="1" id="KW-0812">Transmembrane</keyword>
<feature type="domain" description="CAAX prenyl protease 2/Lysostaphin resistance protein A-like" evidence="2">
    <location>
        <begin position="151"/>
        <end position="248"/>
    </location>
</feature>
<dbReference type="GO" id="GO:0080120">
    <property type="term" value="P:CAAX-box protein maturation"/>
    <property type="evidence" value="ECO:0007669"/>
    <property type="project" value="UniProtKB-ARBA"/>
</dbReference>
<feature type="transmembrane region" description="Helical" evidence="1">
    <location>
        <begin position="105"/>
        <end position="127"/>
    </location>
</feature>
<protein>
    <recommendedName>
        <fullName evidence="2">CAAX prenyl protease 2/Lysostaphin resistance protein A-like domain-containing protein</fullName>
    </recommendedName>
</protein>
<dbReference type="GO" id="GO:0004175">
    <property type="term" value="F:endopeptidase activity"/>
    <property type="evidence" value="ECO:0007669"/>
    <property type="project" value="UniProtKB-ARBA"/>
</dbReference>
<feature type="transmembrane region" description="Helical" evidence="1">
    <location>
        <begin position="235"/>
        <end position="255"/>
    </location>
</feature>
<name>A0A6J4I7A6_9ACTN</name>
<evidence type="ECO:0000256" key="1">
    <source>
        <dbReference type="SAM" id="Phobius"/>
    </source>
</evidence>
<dbReference type="PANTHER" id="PTHR36435">
    <property type="entry name" value="SLR1288 PROTEIN"/>
    <property type="match status" value="1"/>
</dbReference>
<feature type="transmembrane region" description="Helical" evidence="1">
    <location>
        <begin position="25"/>
        <end position="52"/>
    </location>
</feature>
<evidence type="ECO:0000313" key="3">
    <source>
        <dbReference type="EMBL" id="CAA9242377.1"/>
    </source>
</evidence>
<evidence type="ECO:0000259" key="2">
    <source>
        <dbReference type="Pfam" id="PF02517"/>
    </source>
</evidence>
<dbReference type="PANTHER" id="PTHR36435:SF1">
    <property type="entry name" value="CAAX AMINO TERMINAL PROTEASE FAMILY PROTEIN"/>
    <property type="match status" value="1"/>
</dbReference>
<organism evidence="3">
    <name type="scientific">uncultured Acidimicrobiales bacterium</name>
    <dbReference type="NCBI Taxonomy" id="310071"/>
    <lineage>
        <taxon>Bacteria</taxon>
        <taxon>Bacillati</taxon>
        <taxon>Actinomycetota</taxon>
        <taxon>Acidimicrobiia</taxon>
        <taxon>Acidimicrobiales</taxon>
        <taxon>environmental samples</taxon>
    </lineage>
</organism>
<keyword evidence="1" id="KW-0472">Membrane</keyword>